<dbReference type="EMBL" id="OC317175">
    <property type="protein sequence ID" value="CAD7395238.1"/>
    <property type="molecule type" value="Genomic_DNA"/>
</dbReference>
<dbReference type="InterPro" id="IPR043502">
    <property type="entry name" value="DNA/RNA_pol_sf"/>
</dbReference>
<reference evidence="1" key="1">
    <citation type="submission" date="2020-11" db="EMBL/GenBank/DDBJ databases">
        <authorList>
            <person name="Tran Van P."/>
        </authorList>
    </citation>
    <scope>NUCLEOTIDE SEQUENCE</scope>
</reference>
<gene>
    <name evidence="1" type="ORF">TCEB3V08_LOCUS3038</name>
</gene>
<dbReference type="GO" id="GO:0071897">
    <property type="term" value="P:DNA biosynthetic process"/>
    <property type="evidence" value="ECO:0007669"/>
    <property type="project" value="UniProtKB-ARBA"/>
</dbReference>
<evidence type="ECO:0008006" key="2">
    <source>
        <dbReference type="Google" id="ProtNLM"/>
    </source>
</evidence>
<dbReference type="AlphaFoldDB" id="A0A7R9GT66"/>
<dbReference type="SUPFAM" id="SSF56672">
    <property type="entry name" value="DNA/RNA polymerases"/>
    <property type="match status" value="1"/>
</dbReference>
<proteinExistence type="predicted"/>
<name>A0A7R9GT66_TIMCR</name>
<protein>
    <recommendedName>
        <fullName evidence="2">Reverse transcriptase/retrotransposon-derived protein RNase H-like domain-containing protein</fullName>
    </recommendedName>
</protein>
<accession>A0A7R9GT66</accession>
<sequence>MVEALSVTRKVEVKKNLDGLKPENDATTPVQQSNSIFKDEPGIILENLMKNAYDASGSTRISAGGNIEVMILKSFDKRLHDETSPIALADVQSDTTILYTRKLLEILKHKAIFSTSRPLRRTRSATRHVTLKTNQRILVKPYQFLPKMNKLTAPRTSLVKANIHWRWSQETEVAFHQLKTEFHQIQPIKRPRLNRPLFCRQMTVGVDLGQCFTKTIQKDHILLSHARAKLTHVEQRFHSNKQ</sequence>
<evidence type="ECO:0000313" key="1">
    <source>
        <dbReference type="EMBL" id="CAD7395238.1"/>
    </source>
</evidence>
<organism evidence="1">
    <name type="scientific">Timema cristinae</name>
    <name type="common">Walking stick</name>
    <dbReference type="NCBI Taxonomy" id="61476"/>
    <lineage>
        <taxon>Eukaryota</taxon>
        <taxon>Metazoa</taxon>
        <taxon>Ecdysozoa</taxon>
        <taxon>Arthropoda</taxon>
        <taxon>Hexapoda</taxon>
        <taxon>Insecta</taxon>
        <taxon>Pterygota</taxon>
        <taxon>Neoptera</taxon>
        <taxon>Polyneoptera</taxon>
        <taxon>Phasmatodea</taxon>
        <taxon>Timematodea</taxon>
        <taxon>Timematoidea</taxon>
        <taxon>Timematidae</taxon>
        <taxon>Timema</taxon>
    </lineage>
</organism>